<feature type="region of interest" description="Disordered" evidence="1">
    <location>
        <begin position="84"/>
        <end position="107"/>
    </location>
</feature>
<protein>
    <submittedName>
        <fullName evidence="2">Uncharacterized protein</fullName>
    </submittedName>
</protein>
<evidence type="ECO:0000256" key="1">
    <source>
        <dbReference type="SAM" id="MobiDB-lite"/>
    </source>
</evidence>
<reference evidence="2" key="1">
    <citation type="submission" date="2023-03" db="UniProtKB">
        <authorList>
            <consortium name="EnsemblPlants"/>
        </authorList>
    </citation>
    <scope>IDENTIFICATION</scope>
</reference>
<sequence>MGYSSSAKQSMESWKTKMAHPKNHKNIKCYVTQGIRKMKNICSIVVICLVGQCTPNEDTNQRTSGVAPLLKYLPSLLSKLKSLPDPNNANAYSPECRRRKEHPRLGC</sequence>
<organism evidence="2">
    <name type="scientific">Cucumis melo</name>
    <name type="common">Muskmelon</name>
    <dbReference type="NCBI Taxonomy" id="3656"/>
    <lineage>
        <taxon>Eukaryota</taxon>
        <taxon>Viridiplantae</taxon>
        <taxon>Streptophyta</taxon>
        <taxon>Embryophyta</taxon>
        <taxon>Tracheophyta</taxon>
        <taxon>Spermatophyta</taxon>
        <taxon>Magnoliopsida</taxon>
        <taxon>eudicotyledons</taxon>
        <taxon>Gunneridae</taxon>
        <taxon>Pentapetalae</taxon>
        <taxon>rosids</taxon>
        <taxon>fabids</taxon>
        <taxon>Cucurbitales</taxon>
        <taxon>Cucurbitaceae</taxon>
        <taxon>Benincaseae</taxon>
        <taxon>Cucumis</taxon>
    </lineage>
</organism>
<proteinExistence type="predicted"/>
<dbReference type="AlphaFoldDB" id="A0A9I9DS23"/>
<name>A0A9I9DS23_CUCME</name>
<evidence type="ECO:0000313" key="2">
    <source>
        <dbReference type="EnsemblPlants" id="MELO3C022774.2.1"/>
    </source>
</evidence>
<dbReference type="EnsemblPlants" id="MELO3C022774.2.1">
    <property type="protein sequence ID" value="MELO3C022774.2.1"/>
    <property type="gene ID" value="MELO3C022774.2"/>
</dbReference>
<feature type="compositionally biased region" description="Basic residues" evidence="1">
    <location>
        <begin position="97"/>
        <end position="107"/>
    </location>
</feature>
<dbReference type="Gramene" id="MELO3C022774.2.1">
    <property type="protein sequence ID" value="MELO3C022774.2.1"/>
    <property type="gene ID" value="MELO3C022774.2"/>
</dbReference>
<accession>A0A9I9DS23</accession>